<dbReference type="PROSITE" id="PS50828">
    <property type="entry name" value="SMR"/>
    <property type="match status" value="1"/>
</dbReference>
<feature type="region of interest" description="Disordered" evidence="5">
    <location>
        <begin position="326"/>
        <end position="366"/>
    </location>
</feature>
<evidence type="ECO:0000256" key="3">
    <source>
        <dbReference type="ARBA" id="ARBA00022833"/>
    </source>
</evidence>
<name>A0A8H7UPF0_9FUNG</name>
<dbReference type="Gene3D" id="3.30.1370.210">
    <property type="match status" value="1"/>
</dbReference>
<dbReference type="AlphaFoldDB" id="A0A8H7UPF0"/>
<evidence type="ECO:0000259" key="6">
    <source>
        <dbReference type="PROSITE" id="PS50103"/>
    </source>
</evidence>
<keyword evidence="1 4" id="KW-0479">Metal-binding</keyword>
<dbReference type="SMART" id="SM00463">
    <property type="entry name" value="SMR"/>
    <property type="match status" value="1"/>
</dbReference>
<feature type="domain" description="Smr" evidence="7">
    <location>
        <begin position="498"/>
        <end position="576"/>
    </location>
</feature>
<feature type="zinc finger region" description="C3H1-type" evidence="4">
    <location>
        <begin position="272"/>
        <end position="299"/>
    </location>
</feature>
<gene>
    <name evidence="8" type="ORF">INT44_004865</name>
</gene>
<evidence type="ECO:0000313" key="9">
    <source>
        <dbReference type="Proteomes" id="UP000612746"/>
    </source>
</evidence>
<dbReference type="OrthoDB" id="3247158at2759"/>
<evidence type="ECO:0000256" key="5">
    <source>
        <dbReference type="SAM" id="MobiDB-lite"/>
    </source>
</evidence>
<dbReference type="InterPro" id="IPR000571">
    <property type="entry name" value="Znf_CCCH"/>
</dbReference>
<dbReference type="SUPFAM" id="SSF160443">
    <property type="entry name" value="SMR domain-like"/>
    <property type="match status" value="1"/>
</dbReference>
<evidence type="ECO:0000256" key="2">
    <source>
        <dbReference type="ARBA" id="ARBA00022771"/>
    </source>
</evidence>
<feature type="compositionally biased region" description="Polar residues" evidence="5">
    <location>
        <begin position="14"/>
        <end position="23"/>
    </location>
</feature>
<evidence type="ECO:0000256" key="1">
    <source>
        <dbReference type="ARBA" id="ARBA00022723"/>
    </source>
</evidence>
<dbReference type="InterPro" id="IPR053242">
    <property type="entry name" value="PAM2-like_domain"/>
</dbReference>
<organism evidence="8 9">
    <name type="scientific">Umbelopsis vinacea</name>
    <dbReference type="NCBI Taxonomy" id="44442"/>
    <lineage>
        <taxon>Eukaryota</taxon>
        <taxon>Fungi</taxon>
        <taxon>Fungi incertae sedis</taxon>
        <taxon>Mucoromycota</taxon>
        <taxon>Mucoromycotina</taxon>
        <taxon>Umbelopsidomycetes</taxon>
        <taxon>Umbelopsidales</taxon>
        <taxon>Umbelopsidaceae</taxon>
        <taxon>Umbelopsis</taxon>
    </lineage>
</organism>
<dbReference type="Pfam" id="PF01713">
    <property type="entry name" value="Smr"/>
    <property type="match status" value="1"/>
</dbReference>
<keyword evidence="9" id="KW-1185">Reference proteome</keyword>
<feature type="compositionally biased region" description="Polar residues" evidence="5">
    <location>
        <begin position="39"/>
        <end position="57"/>
    </location>
</feature>
<proteinExistence type="predicted"/>
<dbReference type="CDD" id="cd14279">
    <property type="entry name" value="CUE"/>
    <property type="match status" value="1"/>
</dbReference>
<dbReference type="InterPro" id="IPR036063">
    <property type="entry name" value="Smr_dom_sf"/>
</dbReference>
<dbReference type="Pfam" id="PF08590">
    <property type="entry name" value="DUF1771"/>
    <property type="match status" value="1"/>
</dbReference>
<accession>A0A8H7UPF0</accession>
<dbReference type="PANTHER" id="PTHR46651">
    <property type="entry name" value="POLYADENYLATE-BINDING PROTEIN-INTERACTING PROTEIN 7"/>
    <property type="match status" value="1"/>
</dbReference>
<comment type="caution">
    <text evidence="8">The sequence shown here is derived from an EMBL/GenBank/DDBJ whole genome shotgun (WGS) entry which is preliminary data.</text>
</comment>
<evidence type="ECO:0000313" key="8">
    <source>
        <dbReference type="EMBL" id="KAG2187193.1"/>
    </source>
</evidence>
<dbReference type="SMART" id="SM00356">
    <property type="entry name" value="ZnF_C3H1"/>
    <property type="match status" value="2"/>
</dbReference>
<dbReference type="SUPFAM" id="SSF90229">
    <property type="entry name" value="CCCH zinc finger"/>
    <property type="match status" value="1"/>
</dbReference>
<dbReference type="EMBL" id="JAEPRA010000003">
    <property type="protein sequence ID" value="KAG2187193.1"/>
    <property type="molecule type" value="Genomic_DNA"/>
</dbReference>
<keyword evidence="3 4" id="KW-0862">Zinc</keyword>
<dbReference type="InterPro" id="IPR013899">
    <property type="entry name" value="DUF1771"/>
</dbReference>
<dbReference type="InterPro" id="IPR002625">
    <property type="entry name" value="Smr_dom"/>
</dbReference>
<dbReference type="PROSITE" id="PS50103">
    <property type="entry name" value="ZF_C3H1"/>
    <property type="match status" value="1"/>
</dbReference>
<feature type="compositionally biased region" description="Low complexity" evidence="5">
    <location>
        <begin position="340"/>
        <end position="351"/>
    </location>
</feature>
<dbReference type="Proteomes" id="UP000612746">
    <property type="component" value="Unassembled WGS sequence"/>
</dbReference>
<feature type="region of interest" description="Disordered" evidence="5">
    <location>
        <begin position="1"/>
        <end position="59"/>
    </location>
</feature>
<dbReference type="Gene3D" id="3.30.1370.110">
    <property type="match status" value="1"/>
</dbReference>
<evidence type="ECO:0000259" key="7">
    <source>
        <dbReference type="PROSITE" id="PS50828"/>
    </source>
</evidence>
<dbReference type="InterPro" id="IPR036855">
    <property type="entry name" value="Znf_CCCH_sf"/>
</dbReference>
<sequence length="580" mass="65479">MPLPALTSKRTENSELAYTQATESTRKPPSKLSFKASPWQPNKTVTQTTPSSVTHNKPSPAFDPFNFDFQYIASEGVDQMGEALTENEQLASIVDSLHDTTLSNTWAPPSSQMLAPSLTAWEPRSSPSHEFEDASEFDPTLQYHNGQLLDVATIEDISRISTLEPSMEEQTREGVDTDMGPEQLLRAIFTDLQESEVQQAFEANHYDIDATMEWLLQRHQHGENTPPPPASSSPPKPILPTVFPYQPHHKRQVCRHFLAGECYRKDCWYSHELEAKVCKFWLQGSCLKGEDCEFNHHIDVETATAKFAQDTRKKQQDMVVINDEEYPDLNSAQNRRRNNNQHPPTSTTPTSSDDHDSFPSLGSQTKRSTKPIINFATVAKKKASQPVKRKPNSHSTAGILKTQKVTCGPLTKPVDLPWLQTGTQVHHLYMEKRQEAIQCGLLRNRLFARASSYYLKGDGAKARAYSNEARRLNNDMRELHRIASQQIFEQRNQNEAYLDLHGLHVEEALSLLEQRLDTLHHGVLYVVTGTGHHSTGRTGQLQPAVRQWLDQHQPCPWAETHIRGDSRGGVFAIGIDLQSL</sequence>
<dbReference type="GO" id="GO:0008270">
    <property type="term" value="F:zinc ion binding"/>
    <property type="evidence" value="ECO:0007669"/>
    <property type="project" value="UniProtKB-KW"/>
</dbReference>
<reference evidence="8" key="1">
    <citation type="submission" date="2020-12" db="EMBL/GenBank/DDBJ databases">
        <title>Metabolic potential, ecology and presence of endohyphal bacteria is reflected in genomic diversity of Mucoromycotina.</title>
        <authorList>
            <person name="Muszewska A."/>
            <person name="Okrasinska A."/>
            <person name="Steczkiewicz K."/>
            <person name="Drgas O."/>
            <person name="Orlowska M."/>
            <person name="Perlinska-Lenart U."/>
            <person name="Aleksandrzak-Piekarczyk T."/>
            <person name="Szatraj K."/>
            <person name="Zielenkiewicz U."/>
            <person name="Pilsyk S."/>
            <person name="Malc E."/>
            <person name="Mieczkowski P."/>
            <person name="Kruszewska J.S."/>
            <person name="Biernat P."/>
            <person name="Pawlowska J."/>
        </authorList>
    </citation>
    <scope>NUCLEOTIDE SEQUENCE</scope>
    <source>
        <strain evidence="8">WA0000051536</strain>
    </source>
</reference>
<feature type="compositionally biased region" description="Basic residues" evidence="5">
    <location>
        <begin position="379"/>
        <end position="392"/>
    </location>
</feature>
<keyword evidence="2 4" id="KW-0863">Zinc-finger</keyword>
<protein>
    <submittedName>
        <fullName evidence="8">Uncharacterized protein</fullName>
    </submittedName>
</protein>
<feature type="domain" description="C3H1-type" evidence="6">
    <location>
        <begin position="272"/>
        <end position="299"/>
    </location>
</feature>
<feature type="region of interest" description="Disordered" evidence="5">
    <location>
        <begin position="379"/>
        <end position="399"/>
    </location>
</feature>
<dbReference type="SMART" id="SM01162">
    <property type="entry name" value="DUF1771"/>
    <property type="match status" value="1"/>
</dbReference>
<dbReference type="PANTHER" id="PTHR46651:SF1">
    <property type="entry name" value="SMALL MUTS RELATED FAMILY PROTEIN"/>
    <property type="match status" value="1"/>
</dbReference>
<evidence type="ECO:0000256" key="4">
    <source>
        <dbReference type="PROSITE-ProRule" id="PRU00723"/>
    </source>
</evidence>